<sequence length="167" mass="18908">MSPASLPLETTVDYLLNPRNGWHAARLREHFLPTDVELILTLKLPSEHKDDAVFWHFDKCSMCIVESGYRLAIQLRDSATAGLSVGVSKGWNLIWTLQVPAKVKIFLWRILDNVHPTKVNLVIRKVLSDASCSLCGSLCETLMHALFHCAFAQKVWRETIFADFGIM</sequence>
<proteinExistence type="predicted"/>
<dbReference type="Pfam" id="PF13966">
    <property type="entry name" value="zf-RVT"/>
    <property type="match status" value="1"/>
</dbReference>
<keyword evidence="3" id="KW-1185">Reference proteome</keyword>
<dbReference type="AlphaFoldDB" id="A0AAP0QXR1"/>
<gene>
    <name evidence="2" type="ORF">WN944_011184</name>
</gene>
<organism evidence="2 3">
    <name type="scientific">Citrus x changshan-huyou</name>
    <dbReference type="NCBI Taxonomy" id="2935761"/>
    <lineage>
        <taxon>Eukaryota</taxon>
        <taxon>Viridiplantae</taxon>
        <taxon>Streptophyta</taxon>
        <taxon>Embryophyta</taxon>
        <taxon>Tracheophyta</taxon>
        <taxon>Spermatophyta</taxon>
        <taxon>Magnoliopsida</taxon>
        <taxon>eudicotyledons</taxon>
        <taxon>Gunneridae</taxon>
        <taxon>Pentapetalae</taxon>
        <taxon>rosids</taxon>
        <taxon>malvids</taxon>
        <taxon>Sapindales</taxon>
        <taxon>Rutaceae</taxon>
        <taxon>Aurantioideae</taxon>
        <taxon>Citrus</taxon>
    </lineage>
</organism>
<protein>
    <recommendedName>
        <fullName evidence="1">Reverse transcriptase zinc-binding domain-containing protein</fullName>
    </recommendedName>
</protein>
<dbReference type="Proteomes" id="UP001428341">
    <property type="component" value="Unassembled WGS sequence"/>
</dbReference>
<accession>A0AAP0QXR1</accession>
<evidence type="ECO:0000259" key="1">
    <source>
        <dbReference type="Pfam" id="PF13966"/>
    </source>
</evidence>
<evidence type="ECO:0000313" key="2">
    <source>
        <dbReference type="EMBL" id="KAK9222747.1"/>
    </source>
</evidence>
<dbReference type="EMBL" id="JBCGBO010000002">
    <property type="protein sequence ID" value="KAK9222747.1"/>
    <property type="molecule type" value="Genomic_DNA"/>
</dbReference>
<feature type="domain" description="Reverse transcriptase zinc-binding" evidence="1">
    <location>
        <begin position="89"/>
        <end position="156"/>
    </location>
</feature>
<dbReference type="InterPro" id="IPR026960">
    <property type="entry name" value="RVT-Znf"/>
</dbReference>
<reference evidence="2 3" key="1">
    <citation type="submission" date="2024-05" db="EMBL/GenBank/DDBJ databases">
        <title>Haplotype-resolved chromosome-level genome assembly of Huyou (Citrus changshanensis).</title>
        <authorList>
            <person name="Miao C."/>
            <person name="Chen W."/>
            <person name="Wu Y."/>
            <person name="Wang L."/>
            <person name="Zhao S."/>
            <person name="Grierson D."/>
            <person name="Xu C."/>
            <person name="Chen K."/>
        </authorList>
    </citation>
    <scope>NUCLEOTIDE SEQUENCE [LARGE SCALE GENOMIC DNA]</scope>
    <source>
        <strain evidence="2">01-14</strain>
        <tissue evidence="2">Leaf</tissue>
    </source>
</reference>
<comment type="caution">
    <text evidence="2">The sequence shown here is derived from an EMBL/GenBank/DDBJ whole genome shotgun (WGS) entry which is preliminary data.</text>
</comment>
<evidence type="ECO:0000313" key="3">
    <source>
        <dbReference type="Proteomes" id="UP001428341"/>
    </source>
</evidence>
<name>A0AAP0QXR1_9ROSI</name>